<dbReference type="SUPFAM" id="SSF51126">
    <property type="entry name" value="Pectin lyase-like"/>
    <property type="match status" value="1"/>
</dbReference>
<dbReference type="InterPro" id="IPR005546">
    <property type="entry name" value="Autotransporte_beta"/>
</dbReference>
<name>A0AA95FY01_KLUIN</name>
<dbReference type="PROSITE" id="PS51208">
    <property type="entry name" value="AUTOTRANSPORTER"/>
    <property type="match status" value="1"/>
</dbReference>
<keyword evidence="1" id="KW-0732">Signal</keyword>
<dbReference type="EMBL" id="CP123488">
    <property type="protein sequence ID" value="WGL54847.1"/>
    <property type="molecule type" value="Genomic_DNA"/>
</dbReference>
<dbReference type="SMART" id="SM00710">
    <property type="entry name" value="PbH1"/>
    <property type="match status" value="11"/>
</dbReference>
<evidence type="ECO:0000259" key="2">
    <source>
        <dbReference type="PROSITE" id="PS51208"/>
    </source>
</evidence>
<dbReference type="Proteomes" id="UP001177527">
    <property type="component" value="Chromosome"/>
</dbReference>
<evidence type="ECO:0000313" key="3">
    <source>
        <dbReference type="EMBL" id="WGL54847.1"/>
    </source>
</evidence>
<dbReference type="Gene3D" id="2.40.128.130">
    <property type="entry name" value="Autotransporter beta-domain"/>
    <property type="match status" value="1"/>
</dbReference>
<dbReference type="Pfam" id="PF18883">
    <property type="entry name" value="AC_1"/>
    <property type="match status" value="1"/>
</dbReference>
<evidence type="ECO:0000256" key="1">
    <source>
        <dbReference type="SAM" id="SignalP"/>
    </source>
</evidence>
<accession>A0AA95FY01</accession>
<dbReference type="RefSeq" id="WP_280555880.1">
    <property type="nucleotide sequence ID" value="NZ_CP123488.1"/>
</dbReference>
<dbReference type="InterPro" id="IPR043990">
    <property type="entry name" value="AC_1"/>
</dbReference>
<dbReference type="GO" id="GO:0019867">
    <property type="term" value="C:outer membrane"/>
    <property type="evidence" value="ECO:0007669"/>
    <property type="project" value="InterPro"/>
</dbReference>
<dbReference type="InterPro" id="IPR006315">
    <property type="entry name" value="OM_autotransptr_brl_dom"/>
</dbReference>
<protein>
    <submittedName>
        <fullName evidence="3">Autotransporter outer membrane beta-barrel domain-containing protein</fullName>
    </submittedName>
</protein>
<dbReference type="InterPro" id="IPR006626">
    <property type="entry name" value="PbH1"/>
</dbReference>
<dbReference type="PANTHER" id="PTHR12338">
    <property type="entry name" value="AUTOTRANSPORTER"/>
    <property type="match status" value="1"/>
</dbReference>
<gene>
    <name evidence="3" type="ORF">QBD33_14385</name>
</gene>
<dbReference type="NCBIfam" id="TIGR01414">
    <property type="entry name" value="autotrans_barl"/>
    <property type="match status" value="1"/>
</dbReference>
<sequence>MKYKNIIITHMLFMAVAVAVAVAGQGAWAQGTYHITENNLTWNDGLTLNNLSDGYVSALRAEDSISSIIKTAKGVDVSNNHAGVFFSDGASITLISSVPDNQFQSNNNRWEGILVESKADFTISGMNVSSNGNKDNGIRANAAGQLSIEGADKVEFNNNAGKGIFAFAADSVVSISGKDNHSSFLFVNDNNATAGWGGGIWSEDQALVSITNMNTEVKGNGLAGIMARSGGRVDFLGDGRQYLHVIQNGLNNDGGMIVRGNSLLNITGMDVLIKDNGTYGLQVAEGSTANIISADNIKNTLSANGNKNHATAWTEGAGLAVQGGASQLVVQNMDVQANGNGRYGIRATEGGVLNIVGGGDNNIDVAANNSADGNMGDGIIADHAASNGDRSAIYIQDMNLRVDDQAYQGIAARDGGIINISSTSGKHLLEVYNTRMANDYGQDLGKGLHAKGADSPSGEVSTLVIKDMDIIANNNELEGVVVADSGVIHIESQSGKNTLIANANRQYAAATPNQWSYGAGLLAHGVSANTPDKQAAIIIKNMHIEANDNGVYGLYARDGGVISITGDGSQKLDIKGNKSTNFDTYDAGVAIEGFTTDGTSQKPAAVEINNMQVTINDNGRYGIDINSGGQMSIASDTGNTLTVSGNQTANSAKNEGMGIHVNGIVDDIQSRLDIVDMDVLIDQSPDAGLKAGNGALVNIVSHPGTNTLRANNNDNHGNQYNEGAGLFAFDSKDTTNAAATINVVGMNIEAKHNGSYGVLSEGGKINIQGNGGHTLDVEGNGRYGLLAKDGGNIAISGMNVSGNSQAQSMAGIERDGLIHLANSTITTDNDALFYTWSDSNTQKAQFVLDGSVAEGHGKALAQFYAHHSTLSATDSSLTNAMLTDHASGASSTVTLNRSTWAIKANSDITHLTANHSLVDLRGSGQFNTLTVAGNYAGNNSTLVMNTALGDDDSQTDKLVVSGDTSGITNVLIHNAGGSGAKTLNGIEVIEVGGQSVGEFVQSGRIVAGSYEYFLGRGNGNSSSRDNWYLTNIMTPIDPTDPIDPIDPVDPIVPVPKPVDPIGPSTYRPETGSYLGNLAAANTMFNLRLHDRIGDTQYTDLLTGEEKVTSLWLRQIGGHTRFDTAQGQLQTQTNRYVVQLCGDLAQWSDDGLDRWHLGLMAGYGNAQSNTESNVSHYRSRGQVNGYSVGVYGTWYANDEEKTGSYLDSWVLYNWFKNSITGQGLASEKYNSAGFTASVEGGYSYLMGQRQDGRSSWWLQPKAQLTWMGVQADNHTEANGTRVKGKNNGNLQTRLGMRAYIKGHNAIDDDKTREFQPFVEANWIHNSGSYGVSMNGVTSRQQGTRNLGELKAGVEGQLNQNLHLWGNVAQQVGDKGYSDTQGMVGIKYAF</sequence>
<organism evidence="3 4">
    <name type="scientific">Kluyvera intermedia</name>
    <name type="common">Enterobacter intermedius</name>
    <dbReference type="NCBI Taxonomy" id="61648"/>
    <lineage>
        <taxon>Bacteria</taxon>
        <taxon>Pseudomonadati</taxon>
        <taxon>Pseudomonadota</taxon>
        <taxon>Gammaproteobacteria</taxon>
        <taxon>Enterobacterales</taxon>
        <taxon>Enterobacteriaceae</taxon>
        <taxon>Kluyvera</taxon>
    </lineage>
</organism>
<dbReference type="CDD" id="cd01344">
    <property type="entry name" value="PL2_Passenger_AT"/>
    <property type="match status" value="1"/>
</dbReference>
<dbReference type="SMART" id="SM00869">
    <property type="entry name" value="Autotransporter"/>
    <property type="match status" value="1"/>
</dbReference>
<dbReference type="InterPro" id="IPR011050">
    <property type="entry name" value="Pectin_lyase_fold/virulence"/>
</dbReference>
<proteinExistence type="predicted"/>
<evidence type="ECO:0000313" key="4">
    <source>
        <dbReference type="Proteomes" id="UP001177527"/>
    </source>
</evidence>
<dbReference type="PANTHER" id="PTHR12338:SF5">
    <property type="entry name" value="ANTIGEN 43-RELATED"/>
    <property type="match status" value="1"/>
</dbReference>
<dbReference type="InterPro" id="IPR036709">
    <property type="entry name" value="Autotransporte_beta_dom_sf"/>
</dbReference>
<feature type="domain" description="Autotransporter" evidence="2">
    <location>
        <begin position="1103"/>
        <end position="1388"/>
    </location>
</feature>
<feature type="signal peptide" evidence="1">
    <location>
        <begin position="1"/>
        <end position="29"/>
    </location>
</feature>
<dbReference type="SUPFAM" id="SSF103515">
    <property type="entry name" value="Autotransporter"/>
    <property type="match status" value="1"/>
</dbReference>
<dbReference type="Gene3D" id="2.160.20.20">
    <property type="match status" value="1"/>
</dbReference>
<dbReference type="InterPro" id="IPR050909">
    <property type="entry name" value="Bact_Autotransporter_VF"/>
</dbReference>
<reference evidence="3" key="1">
    <citation type="submission" date="2023-04" db="EMBL/GenBank/DDBJ databases">
        <title>APH(3)-Id, a novel chromosomal aminoglycoside phosphotransferase, identified from an environmental isolate of Kluyvera intermedia DW18.</title>
        <authorList>
            <person name="Sha Y."/>
        </authorList>
    </citation>
    <scope>NUCLEOTIDE SEQUENCE</scope>
    <source>
        <strain evidence="3">DW18</strain>
    </source>
</reference>
<dbReference type="InterPro" id="IPR012332">
    <property type="entry name" value="Autotransporter_pectin_lyase_C"/>
</dbReference>
<dbReference type="Pfam" id="PF03797">
    <property type="entry name" value="Autotransporter"/>
    <property type="match status" value="1"/>
</dbReference>
<feature type="chain" id="PRO_5041736542" evidence="1">
    <location>
        <begin position="30"/>
        <end position="1388"/>
    </location>
</feature>